<gene>
    <name evidence="2" type="ORF">EXIGLDRAFT_366375</name>
</gene>
<dbReference type="AlphaFoldDB" id="A0A165L6S8"/>
<keyword evidence="3" id="KW-1185">Reference proteome</keyword>
<sequence length="210" mass="23469">MHNISVRTRGPRGSRHGATDGGALSCTLGGNTQDLHGSPPKGLVPGILISRRQLCDLILSSMDADRIEHLKALPVTEWPYTVARSPSSSSAGDKLLHALLVLDHDEISDTDDCEGVERYLISAGRRKKPHLDRNGRVHRSVIFWLYPTGRWGHYRRVRDEETGEERLEKHGLLITVEEGALIQDVVQRAREGLVMGELRHEHVAARWDVT</sequence>
<evidence type="ECO:0000256" key="1">
    <source>
        <dbReference type="SAM" id="MobiDB-lite"/>
    </source>
</evidence>
<accession>A0A165L6S8</accession>
<protein>
    <submittedName>
        <fullName evidence="2">Uncharacterized protein</fullName>
    </submittedName>
</protein>
<dbReference type="OrthoDB" id="2789562at2759"/>
<evidence type="ECO:0000313" key="2">
    <source>
        <dbReference type="EMBL" id="KZV97437.1"/>
    </source>
</evidence>
<name>A0A165L6S8_EXIGL</name>
<proteinExistence type="predicted"/>
<reference evidence="2 3" key="1">
    <citation type="journal article" date="2016" name="Mol. Biol. Evol.">
        <title>Comparative Genomics of Early-Diverging Mushroom-Forming Fungi Provides Insights into the Origins of Lignocellulose Decay Capabilities.</title>
        <authorList>
            <person name="Nagy L.G."/>
            <person name="Riley R."/>
            <person name="Tritt A."/>
            <person name="Adam C."/>
            <person name="Daum C."/>
            <person name="Floudas D."/>
            <person name="Sun H."/>
            <person name="Yadav J.S."/>
            <person name="Pangilinan J."/>
            <person name="Larsson K.H."/>
            <person name="Matsuura K."/>
            <person name="Barry K."/>
            <person name="Labutti K."/>
            <person name="Kuo R."/>
            <person name="Ohm R.A."/>
            <person name="Bhattacharya S.S."/>
            <person name="Shirouzu T."/>
            <person name="Yoshinaga Y."/>
            <person name="Martin F.M."/>
            <person name="Grigoriev I.V."/>
            <person name="Hibbett D.S."/>
        </authorList>
    </citation>
    <scope>NUCLEOTIDE SEQUENCE [LARGE SCALE GENOMIC DNA]</scope>
    <source>
        <strain evidence="2 3">HHB12029</strain>
    </source>
</reference>
<evidence type="ECO:0000313" key="3">
    <source>
        <dbReference type="Proteomes" id="UP000077266"/>
    </source>
</evidence>
<dbReference type="InParanoid" id="A0A165L6S8"/>
<organism evidence="2 3">
    <name type="scientific">Exidia glandulosa HHB12029</name>
    <dbReference type="NCBI Taxonomy" id="1314781"/>
    <lineage>
        <taxon>Eukaryota</taxon>
        <taxon>Fungi</taxon>
        <taxon>Dikarya</taxon>
        <taxon>Basidiomycota</taxon>
        <taxon>Agaricomycotina</taxon>
        <taxon>Agaricomycetes</taxon>
        <taxon>Auriculariales</taxon>
        <taxon>Exidiaceae</taxon>
        <taxon>Exidia</taxon>
    </lineage>
</organism>
<dbReference type="EMBL" id="KV425930">
    <property type="protein sequence ID" value="KZV97437.1"/>
    <property type="molecule type" value="Genomic_DNA"/>
</dbReference>
<feature type="region of interest" description="Disordered" evidence="1">
    <location>
        <begin position="1"/>
        <end position="25"/>
    </location>
</feature>
<dbReference type="Proteomes" id="UP000077266">
    <property type="component" value="Unassembled WGS sequence"/>
</dbReference>